<keyword evidence="2" id="KW-1185">Reference proteome</keyword>
<evidence type="ECO:0000313" key="1">
    <source>
        <dbReference type="EMBL" id="KAJ0171251.1"/>
    </source>
</evidence>
<reference evidence="1 2" key="1">
    <citation type="journal article" date="2021" name="Front. Genet.">
        <title>Chromosome-Level Genome Assembly Reveals Significant Gene Expansion in the Toll and IMD Signaling Pathways of Dendrolimus kikuchii.</title>
        <authorList>
            <person name="Zhou J."/>
            <person name="Wu P."/>
            <person name="Xiong Z."/>
            <person name="Liu N."/>
            <person name="Zhao N."/>
            <person name="Ji M."/>
            <person name="Qiu Y."/>
            <person name="Yang B."/>
        </authorList>
    </citation>
    <scope>NUCLEOTIDE SEQUENCE [LARGE SCALE GENOMIC DNA]</scope>
    <source>
        <strain evidence="1">Ann1</strain>
    </source>
</reference>
<dbReference type="EMBL" id="CM034410">
    <property type="protein sequence ID" value="KAJ0171251.1"/>
    <property type="molecule type" value="Genomic_DNA"/>
</dbReference>
<name>A0ACC1CI51_9NEOP</name>
<sequence>MEGVSWPSTTSASILFCIVYLFSSSQSMFSYSQIPVRRADTCNICYGSNDCFPLERLMCEYYMNTNHLLKDDDEDGEENQMMKEEVDSILFGVVEKVESPYQQCLPFISSYSDCTKENVCMDCKTCSCDHLGNWNCTDFHCASDDGTTDVNHRVLVIALNNLENLQTAHRKKRSTTSKDSAEELSDLLYELKRIPKDGTISTTVVDESNISTKDPNDVVRYITASTLHTITNIVPDTDLAFDEVLNNLSVESKNNTRRKSLLDIEQNIPPVLDYMNIDDDRDDNFHNMLIEEFNKATESAIENATKIVIDLLEPVNLEELNFNDTSNNSNLALDNNTVEVTAVNIMKRDTKLVLNNTKTNKEIMNVTYTADEVQNNILTPLNSVINDKQKEVEELLRVRENLIDFIKKYHSDDFEIDYIPDFPNNNTKTQLSIYKLEIEPQLKFEDDLRSTNPNIVNKYLYKIKRDIYEVLRDIVNIQKYSDPNKIPEDFKMLIRAMKLYIKNNGNFNEKEDTTEVTYKKSRRYLDYYKINSTPKTIIDGILDIIKVIDKDMPLSNALAPLSFKAKKVMKRVIKSNYIDDFAVIGLRVSDPNYNLTNDLANVGNDWQRLTSNVVKSPVYDILHALKHLHYQLAIDTGKMNDAMNIIDIAYSRRVGQIEERIGEDVIERISQGLRSVNDKIQLIIKLHQKKKAVENLMKRDRKKIKKESFLKRLKAVLRNSKNDIAKLLRRKVPKSEIVKQIASNKLNDLRNEKVVDYEDTMRKWQQNLNLIPKREKRSNKLQRVKNRIKNILPKYLRGKVNPAIDAKKVNKSKTKHRTTIRTTKKHIESTIPTTAMRISETI</sequence>
<gene>
    <name evidence="1" type="ORF">K1T71_012801</name>
</gene>
<proteinExistence type="predicted"/>
<comment type="caution">
    <text evidence="1">The sequence shown here is derived from an EMBL/GenBank/DDBJ whole genome shotgun (WGS) entry which is preliminary data.</text>
</comment>
<accession>A0ACC1CI51</accession>
<organism evidence="1 2">
    <name type="scientific">Dendrolimus kikuchii</name>
    <dbReference type="NCBI Taxonomy" id="765133"/>
    <lineage>
        <taxon>Eukaryota</taxon>
        <taxon>Metazoa</taxon>
        <taxon>Ecdysozoa</taxon>
        <taxon>Arthropoda</taxon>
        <taxon>Hexapoda</taxon>
        <taxon>Insecta</taxon>
        <taxon>Pterygota</taxon>
        <taxon>Neoptera</taxon>
        <taxon>Endopterygota</taxon>
        <taxon>Lepidoptera</taxon>
        <taxon>Glossata</taxon>
        <taxon>Ditrysia</taxon>
        <taxon>Bombycoidea</taxon>
        <taxon>Lasiocampidae</taxon>
        <taxon>Dendrolimus</taxon>
    </lineage>
</organism>
<dbReference type="Proteomes" id="UP000824533">
    <property type="component" value="Linkage Group LG24"/>
</dbReference>
<evidence type="ECO:0000313" key="2">
    <source>
        <dbReference type="Proteomes" id="UP000824533"/>
    </source>
</evidence>
<protein>
    <submittedName>
        <fullName evidence="1">Uncharacterized protein</fullName>
    </submittedName>
</protein>